<name>A0A382C8A0_9ZZZZ</name>
<dbReference type="Pfam" id="PF02355">
    <property type="entry name" value="SecD_SecF_C"/>
    <property type="match status" value="1"/>
</dbReference>
<organism evidence="11">
    <name type="scientific">marine metagenome</name>
    <dbReference type="NCBI Taxonomy" id="408172"/>
    <lineage>
        <taxon>unclassified sequences</taxon>
        <taxon>metagenomes</taxon>
        <taxon>ecological metagenomes</taxon>
    </lineage>
</organism>
<keyword evidence="4 9" id="KW-0812">Transmembrane</keyword>
<keyword evidence="7" id="KW-0811">Translocation</keyword>
<evidence type="ECO:0000256" key="8">
    <source>
        <dbReference type="ARBA" id="ARBA00023136"/>
    </source>
</evidence>
<evidence type="ECO:0000259" key="10">
    <source>
        <dbReference type="Pfam" id="PF02355"/>
    </source>
</evidence>
<dbReference type="PANTHER" id="PTHR30081">
    <property type="entry name" value="PROTEIN-EXPORT MEMBRANE PROTEIN SEC"/>
    <property type="match status" value="1"/>
</dbReference>
<dbReference type="EMBL" id="UINC01033272">
    <property type="protein sequence ID" value="SVB22290.1"/>
    <property type="molecule type" value="Genomic_DNA"/>
</dbReference>
<evidence type="ECO:0000256" key="2">
    <source>
        <dbReference type="ARBA" id="ARBA00022448"/>
    </source>
</evidence>
<evidence type="ECO:0000256" key="1">
    <source>
        <dbReference type="ARBA" id="ARBA00004651"/>
    </source>
</evidence>
<evidence type="ECO:0000256" key="6">
    <source>
        <dbReference type="ARBA" id="ARBA00022989"/>
    </source>
</evidence>
<dbReference type="InterPro" id="IPR022646">
    <property type="entry name" value="SecD/SecF_CS"/>
</dbReference>
<evidence type="ECO:0000256" key="5">
    <source>
        <dbReference type="ARBA" id="ARBA00022927"/>
    </source>
</evidence>
<evidence type="ECO:0000256" key="7">
    <source>
        <dbReference type="ARBA" id="ARBA00023010"/>
    </source>
</evidence>
<dbReference type="GO" id="GO:0015031">
    <property type="term" value="P:protein transport"/>
    <property type="evidence" value="ECO:0007669"/>
    <property type="project" value="UniProtKB-KW"/>
</dbReference>
<dbReference type="Pfam" id="PF07549">
    <property type="entry name" value="Sec_GG"/>
    <property type="match status" value="1"/>
</dbReference>
<evidence type="ECO:0000256" key="4">
    <source>
        <dbReference type="ARBA" id="ARBA00022692"/>
    </source>
</evidence>
<dbReference type="PANTHER" id="PTHR30081:SF8">
    <property type="entry name" value="PROTEIN TRANSLOCASE SUBUNIT SECF"/>
    <property type="match status" value="1"/>
</dbReference>
<dbReference type="InterPro" id="IPR022813">
    <property type="entry name" value="SecD/SecF_arch_bac"/>
</dbReference>
<reference evidence="11" key="1">
    <citation type="submission" date="2018-05" db="EMBL/GenBank/DDBJ databases">
        <authorList>
            <person name="Lanie J.A."/>
            <person name="Ng W.-L."/>
            <person name="Kazmierczak K.M."/>
            <person name="Andrzejewski T.M."/>
            <person name="Davidsen T.M."/>
            <person name="Wayne K.J."/>
            <person name="Tettelin H."/>
            <person name="Glass J.I."/>
            <person name="Rusch D."/>
            <person name="Podicherti R."/>
            <person name="Tsui H.-C.T."/>
            <person name="Winkler M.E."/>
        </authorList>
    </citation>
    <scope>NUCLEOTIDE SEQUENCE</scope>
</reference>
<protein>
    <recommendedName>
        <fullName evidence="10">Protein export membrane protein SecD/SecF C-terminal domain-containing protein</fullName>
    </recommendedName>
</protein>
<dbReference type="AlphaFoldDB" id="A0A382C8A0"/>
<feature type="non-terminal residue" evidence="11">
    <location>
        <position position="158"/>
    </location>
</feature>
<dbReference type="GO" id="GO:0005886">
    <property type="term" value="C:plasma membrane"/>
    <property type="evidence" value="ECO:0007669"/>
    <property type="project" value="UniProtKB-SubCell"/>
</dbReference>
<feature type="transmembrane region" description="Helical" evidence="9">
    <location>
        <begin position="16"/>
        <end position="35"/>
    </location>
</feature>
<evidence type="ECO:0000256" key="3">
    <source>
        <dbReference type="ARBA" id="ARBA00022475"/>
    </source>
</evidence>
<evidence type="ECO:0000256" key="9">
    <source>
        <dbReference type="SAM" id="Phobius"/>
    </source>
</evidence>
<gene>
    <name evidence="11" type="ORF">METZ01_LOCUS175144</name>
</gene>
<keyword evidence="6 9" id="KW-1133">Transmembrane helix</keyword>
<keyword evidence="8 9" id="KW-0472">Membrane</keyword>
<proteinExistence type="predicted"/>
<keyword evidence="3" id="KW-1003">Cell membrane</keyword>
<keyword evidence="2" id="KW-0813">Transport</keyword>
<sequence>MALFKTPNIDFIGLRWPALALSVLVIAVGVVVTVVRGSLPLGIDFSGGSLIILKFEQPVGEGAVRDALAVIPEKVIQQYGDIGDNEVLVRLPISGPEEGVSLEAGANDVIAALEGGALGDFEVIGQELVGPVIGQELQQRGINAFVFAMAGILVYIGL</sequence>
<evidence type="ECO:0000313" key="11">
    <source>
        <dbReference type="EMBL" id="SVB22290.1"/>
    </source>
</evidence>
<feature type="domain" description="Protein export membrane protein SecD/SecF C-terminal" evidence="10">
    <location>
        <begin position="120"/>
        <end position="157"/>
    </location>
</feature>
<keyword evidence="5" id="KW-0653">Protein transport</keyword>
<comment type="subcellular location">
    <subcellularLocation>
        <location evidence="1">Cell membrane</location>
        <topology evidence="1">Multi-pass membrane protein</topology>
    </subcellularLocation>
</comment>
<accession>A0A382C8A0</accession>
<dbReference type="InterPro" id="IPR048634">
    <property type="entry name" value="SecD_SecF_C"/>
</dbReference>